<dbReference type="RefSeq" id="WP_055067644.1">
    <property type="nucleotide sequence ID" value="NZ_CP173697.1"/>
</dbReference>
<dbReference type="GO" id="GO:0005886">
    <property type="term" value="C:plasma membrane"/>
    <property type="evidence" value="ECO:0007669"/>
    <property type="project" value="UniProtKB-SubCell"/>
</dbReference>
<comment type="subcellular location">
    <subcellularLocation>
        <location evidence="1">Cell membrane</location>
        <topology evidence="1">Multi-pass membrane protein</topology>
    </subcellularLocation>
</comment>
<evidence type="ECO:0000256" key="5">
    <source>
        <dbReference type="ARBA" id="ARBA00022989"/>
    </source>
</evidence>
<proteinExistence type="inferred from homology"/>
<sequence length="435" mass="47738">MCESYIGATEKSVARIRVSQAGQFIRSMFWIGCIGFGGGSALIPVIEKEIADRQGIDEKQNIDKDVVVASITPGALPVEIAASIGRRKFGIRGMIAGAVMMALPGALMTVALVAVLSVFQEKILSVVNMISIGVSVFILYLLFSYIRKMLKDCGEDGKHRKMKAIFLMLGVFVLSFFISSVQVLILAFFSIFFTRGNYSKKNLIILTGIISSYLLTHVQVFSFDLSGWHPVVDIVMGILGCYGIFCNIADTGWKREKNWGIIAKDVGTWVVFAAVFVVPVWFVNHEIMCFSGRGILSAWMSFGGGDAYMTIADGIFVGGGMITSQQYYNHIVPAVNVLPGSILCKTLAAAGYYTGWNLTQNIGVGLLFSIAGFGCSIAASCSIFMLAYHLYDYLITLQVFRIIRKWIRPIIGGLLMKIMVMLCLQNIGMVMTFMK</sequence>
<dbReference type="OrthoDB" id="9788907at2"/>
<evidence type="ECO:0000256" key="6">
    <source>
        <dbReference type="ARBA" id="ARBA00023136"/>
    </source>
</evidence>
<evidence type="ECO:0000313" key="8">
    <source>
        <dbReference type="EMBL" id="CRL37062.1"/>
    </source>
</evidence>
<feature type="transmembrane region" description="Helical" evidence="7">
    <location>
        <begin position="27"/>
        <end position="46"/>
    </location>
</feature>
<dbReference type="Proteomes" id="UP000049979">
    <property type="component" value="Unassembled WGS sequence"/>
</dbReference>
<reference evidence="9" key="1">
    <citation type="submission" date="2015-05" db="EMBL/GenBank/DDBJ databases">
        <authorList>
            <consortium name="Pathogen Informatics"/>
        </authorList>
    </citation>
    <scope>NUCLEOTIDE SEQUENCE [LARGE SCALE GENOMIC DNA]</scope>
    <source>
        <strain evidence="9">M72</strain>
    </source>
</reference>
<feature type="transmembrane region" description="Helical" evidence="7">
    <location>
        <begin position="366"/>
        <end position="391"/>
    </location>
</feature>
<keyword evidence="3" id="KW-1003">Cell membrane</keyword>
<feature type="transmembrane region" description="Helical" evidence="7">
    <location>
        <begin position="296"/>
        <end position="319"/>
    </location>
</feature>
<evidence type="ECO:0000256" key="1">
    <source>
        <dbReference type="ARBA" id="ARBA00004651"/>
    </source>
</evidence>
<dbReference type="InterPro" id="IPR003370">
    <property type="entry name" value="Chromate_transpt"/>
</dbReference>
<evidence type="ECO:0000256" key="2">
    <source>
        <dbReference type="ARBA" id="ARBA00005262"/>
    </source>
</evidence>
<keyword evidence="5 7" id="KW-1133">Transmembrane helix</keyword>
<dbReference type="EMBL" id="CVRR01000015">
    <property type="protein sequence ID" value="CRL37062.1"/>
    <property type="molecule type" value="Genomic_DNA"/>
</dbReference>
<dbReference type="GO" id="GO:0015109">
    <property type="term" value="F:chromate transmembrane transporter activity"/>
    <property type="evidence" value="ECO:0007669"/>
    <property type="project" value="InterPro"/>
</dbReference>
<gene>
    <name evidence="8" type="ORF">M72_27741</name>
</gene>
<dbReference type="STRING" id="301302.ERS852420_03182"/>
<keyword evidence="4 7" id="KW-0812">Transmembrane</keyword>
<evidence type="ECO:0000256" key="3">
    <source>
        <dbReference type="ARBA" id="ARBA00022475"/>
    </source>
</evidence>
<comment type="similarity">
    <text evidence="2">Belongs to the chromate ion transporter (CHR) (TC 2.A.51) family.</text>
</comment>
<dbReference type="InterPro" id="IPR052518">
    <property type="entry name" value="CHR_Transporter"/>
</dbReference>
<dbReference type="Pfam" id="PF02417">
    <property type="entry name" value="Chromate_transp"/>
    <property type="match status" value="2"/>
</dbReference>
<keyword evidence="6 7" id="KW-0472">Membrane</keyword>
<evidence type="ECO:0000256" key="4">
    <source>
        <dbReference type="ARBA" id="ARBA00022692"/>
    </source>
</evidence>
<feature type="transmembrane region" description="Helical" evidence="7">
    <location>
        <begin position="164"/>
        <end position="193"/>
    </location>
</feature>
<organism evidence="8 9">
    <name type="scientific">Roseburia faecis</name>
    <dbReference type="NCBI Taxonomy" id="301302"/>
    <lineage>
        <taxon>Bacteria</taxon>
        <taxon>Bacillati</taxon>
        <taxon>Bacillota</taxon>
        <taxon>Clostridia</taxon>
        <taxon>Lachnospirales</taxon>
        <taxon>Lachnospiraceae</taxon>
        <taxon>Roseburia</taxon>
    </lineage>
</organism>
<feature type="transmembrane region" description="Helical" evidence="7">
    <location>
        <begin position="411"/>
        <end position="434"/>
    </location>
</feature>
<feature type="transmembrane region" description="Helical" evidence="7">
    <location>
        <begin position="95"/>
        <end position="117"/>
    </location>
</feature>
<evidence type="ECO:0000313" key="9">
    <source>
        <dbReference type="Proteomes" id="UP000049979"/>
    </source>
</evidence>
<feature type="transmembrane region" description="Helical" evidence="7">
    <location>
        <begin position="227"/>
        <end position="245"/>
    </location>
</feature>
<feature type="transmembrane region" description="Helical" evidence="7">
    <location>
        <begin position="123"/>
        <end position="143"/>
    </location>
</feature>
<name>A0A0M6WKN8_9FIRM</name>
<evidence type="ECO:0000256" key="7">
    <source>
        <dbReference type="SAM" id="Phobius"/>
    </source>
</evidence>
<feature type="transmembrane region" description="Helical" evidence="7">
    <location>
        <begin position="331"/>
        <end position="354"/>
    </location>
</feature>
<accession>A0A0M6WKN8</accession>
<dbReference type="AlphaFoldDB" id="A0A0M6WKN8"/>
<feature type="transmembrane region" description="Helical" evidence="7">
    <location>
        <begin position="266"/>
        <end position="284"/>
    </location>
</feature>
<keyword evidence="9" id="KW-1185">Reference proteome</keyword>
<evidence type="ECO:0008006" key="10">
    <source>
        <dbReference type="Google" id="ProtNLM"/>
    </source>
</evidence>
<protein>
    <recommendedName>
        <fullName evidence="10">Chromate transporter, chromate ion transporter (CHR) family</fullName>
    </recommendedName>
</protein>
<dbReference type="PANTHER" id="PTHR43663">
    <property type="entry name" value="CHROMATE TRANSPORT PROTEIN-RELATED"/>
    <property type="match status" value="1"/>
</dbReference>
<dbReference type="PANTHER" id="PTHR43663:SF1">
    <property type="entry name" value="CHROMATE TRANSPORTER"/>
    <property type="match status" value="1"/>
</dbReference>